<evidence type="ECO:0000256" key="9">
    <source>
        <dbReference type="PIRSR" id="PIRSR001529-2"/>
    </source>
</evidence>
<keyword evidence="4 9" id="KW-0067">ATP-binding</keyword>
<comment type="caution">
    <text evidence="12">The sequence shown here is derived from an EMBL/GenBank/DDBJ whole genome shotgun (WGS) entry which is preliminary data.</text>
</comment>
<keyword evidence="5" id="KW-0648">Protein biosynthesis</keyword>
<evidence type="ECO:0000313" key="13">
    <source>
        <dbReference type="Proteomes" id="UP000708148"/>
    </source>
</evidence>
<dbReference type="GO" id="GO:0004828">
    <property type="term" value="F:serine-tRNA ligase activity"/>
    <property type="evidence" value="ECO:0007669"/>
    <property type="project" value="UniProtKB-EC"/>
</dbReference>
<evidence type="ECO:0000313" key="12">
    <source>
        <dbReference type="EMBL" id="CAD7703066.1"/>
    </source>
</evidence>
<dbReference type="Proteomes" id="UP000708148">
    <property type="component" value="Unassembled WGS sequence"/>
</dbReference>
<dbReference type="InterPro" id="IPR010978">
    <property type="entry name" value="tRNA-bd_arm"/>
</dbReference>
<keyword evidence="2" id="KW-0436">Ligase</keyword>
<reference evidence="12" key="1">
    <citation type="submission" date="2020-12" db="EMBL/GenBank/DDBJ databases">
        <authorList>
            <person name="Iha C."/>
        </authorList>
    </citation>
    <scope>NUCLEOTIDE SEQUENCE</scope>
</reference>
<dbReference type="OrthoDB" id="10264585at2759"/>
<evidence type="ECO:0000256" key="5">
    <source>
        <dbReference type="ARBA" id="ARBA00022917"/>
    </source>
</evidence>
<dbReference type="PROSITE" id="PS50862">
    <property type="entry name" value="AA_TRNA_LIGASE_II"/>
    <property type="match status" value="1"/>
</dbReference>
<feature type="binding site" evidence="9">
    <location>
        <begin position="341"/>
        <end position="344"/>
    </location>
    <ligand>
        <name>ATP</name>
        <dbReference type="ChEBI" id="CHEBI:30616"/>
    </ligand>
</feature>
<dbReference type="EC" id="6.1.1.11" evidence="1"/>
<dbReference type="Pfam" id="PF02403">
    <property type="entry name" value="Seryl_tRNA_N"/>
    <property type="match status" value="1"/>
</dbReference>
<dbReference type="InterPro" id="IPR002314">
    <property type="entry name" value="aa-tRNA-synt_IIb"/>
</dbReference>
<feature type="binding site" evidence="8">
    <location>
        <position position="294"/>
    </location>
    <ligand>
        <name>L-serine</name>
        <dbReference type="ChEBI" id="CHEBI:33384"/>
    </ligand>
</feature>
<dbReference type="InterPro" id="IPR015866">
    <property type="entry name" value="Ser-tRNA-synth_1_N"/>
</dbReference>
<dbReference type="PRINTS" id="PR00981">
    <property type="entry name" value="TRNASYNTHSER"/>
</dbReference>
<evidence type="ECO:0000256" key="3">
    <source>
        <dbReference type="ARBA" id="ARBA00022741"/>
    </source>
</evidence>
<feature type="binding site" evidence="8">
    <location>
        <position position="348"/>
    </location>
    <ligand>
        <name>L-serine</name>
        <dbReference type="ChEBI" id="CHEBI:33384"/>
    </ligand>
</feature>
<evidence type="ECO:0000256" key="4">
    <source>
        <dbReference type="ARBA" id="ARBA00022840"/>
    </source>
</evidence>
<evidence type="ECO:0000256" key="1">
    <source>
        <dbReference type="ARBA" id="ARBA00012840"/>
    </source>
</evidence>
<evidence type="ECO:0000256" key="10">
    <source>
        <dbReference type="SAM" id="Coils"/>
    </source>
</evidence>
<dbReference type="EMBL" id="CAJHUC010002054">
    <property type="protein sequence ID" value="CAD7703066.1"/>
    <property type="molecule type" value="Genomic_DNA"/>
</dbReference>
<dbReference type="PIRSF" id="PIRSF001529">
    <property type="entry name" value="Ser-tRNA-synth_IIa"/>
    <property type="match status" value="1"/>
</dbReference>
<proteinExistence type="predicted"/>
<dbReference type="AlphaFoldDB" id="A0A8S1JGB3"/>
<organism evidence="12 13">
    <name type="scientific">Ostreobium quekettii</name>
    <dbReference type="NCBI Taxonomy" id="121088"/>
    <lineage>
        <taxon>Eukaryota</taxon>
        <taxon>Viridiplantae</taxon>
        <taxon>Chlorophyta</taxon>
        <taxon>core chlorophytes</taxon>
        <taxon>Ulvophyceae</taxon>
        <taxon>TCBD clade</taxon>
        <taxon>Bryopsidales</taxon>
        <taxon>Ostreobineae</taxon>
        <taxon>Ostreobiaceae</taxon>
        <taxon>Ostreobium</taxon>
    </lineage>
</organism>
<feature type="binding site" evidence="9">
    <location>
        <begin position="412"/>
        <end position="415"/>
    </location>
    <ligand>
        <name>ATP</name>
        <dbReference type="ChEBI" id="CHEBI:30616"/>
    </ligand>
</feature>
<dbReference type="GO" id="GO:0005524">
    <property type="term" value="F:ATP binding"/>
    <property type="evidence" value="ECO:0007669"/>
    <property type="project" value="UniProtKB-KW"/>
</dbReference>
<feature type="binding site" evidence="8">
    <location>
        <position position="325"/>
    </location>
    <ligand>
        <name>L-serine</name>
        <dbReference type="ChEBI" id="CHEBI:33384"/>
    </ligand>
</feature>
<feature type="site" description="Important for serine binding" evidence="8">
    <location>
        <position position="459"/>
    </location>
</feature>
<feature type="coiled-coil region" evidence="10">
    <location>
        <begin position="136"/>
        <end position="163"/>
    </location>
</feature>
<dbReference type="GO" id="GO:0006434">
    <property type="term" value="P:seryl-tRNA aminoacylation"/>
    <property type="evidence" value="ECO:0007669"/>
    <property type="project" value="InterPro"/>
</dbReference>
<accession>A0A8S1JGB3</accession>
<dbReference type="InterPro" id="IPR006195">
    <property type="entry name" value="aa-tRNA-synth_II"/>
</dbReference>
<gene>
    <name evidence="12" type="ORF">OSTQU699_LOCUS8423</name>
</gene>
<dbReference type="SUPFAM" id="SSF46589">
    <property type="entry name" value="tRNA-binding arm"/>
    <property type="match status" value="1"/>
</dbReference>
<dbReference type="PANTHER" id="PTHR11778">
    <property type="entry name" value="SERYL-TRNA SYNTHETASE"/>
    <property type="match status" value="1"/>
</dbReference>
<evidence type="ECO:0000256" key="7">
    <source>
        <dbReference type="ARBA" id="ARBA00031113"/>
    </source>
</evidence>
<evidence type="ECO:0000256" key="2">
    <source>
        <dbReference type="ARBA" id="ARBA00022598"/>
    </source>
</evidence>
<evidence type="ECO:0000256" key="6">
    <source>
        <dbReference type="ARBA" id="ARBA00023146"/>
    </source>
</evidence>
<protein>
    <recommendedName>
        <fullName evidence="1">serine--tRNA ligase</fullName>
        <ecNumber evidence="1">6.1.1.11</ecNumber>
    </recommendedName>
    <alternativeName>
        <fullName evidence="7">Seryl-tRNA synthetase</fullName>
    </alternativeName>
</protein>
<dbReference type="InterPro" id="IPR002317">
    <property type="entry name" value="Ser-tRNA-ligase_type_1"/>
</dbReference>
<keyword evidence="10" id="KW-0175">Coiled coil</keyword>
<evidence type="ECO:0000256" key="8">
    <source>
        <dbReference type="PIRSR" id="PIRSR001529-1"/>
    </source>
</evidence>
<dbReference type="Gene3D" id="3.30.930.10">
    <property type="entry name" value="Bira Bifunctional Protein, Domain 2"/>
    <property type="match status" value="1"/>
</dbReference>
<dbReference type="SUPFAM" id="SSF55681">
    <property type="entry name" value="Class II aaRS and biotin synthetases"/>
    <property type="match status" value="1"/>
</dbReference>
<dbReference type="InterPro" id="IPR045864">
    <property type="entry name" value="aa-tRNA-synth_II/BPL/LPL"/>
</dbReference>
<dbReference type="FunFam" id="3.30.930.10:FF:000055">
    <property type="entry name" value="Serine--tRNA ligase"/>
    <property type="match status" value="1"/>
</dbReference>
<name>A0A8S1JGB3_9CHLO</name>
<dbReference type="Gene3D" id="1.10.287.40">
    <property type="entry name" value="Serine-tRNA synthetase, tRNA binding domain"/>
    <property type="match status" value="1"/>
</dbReference>
<dbReference type="InterPro" id="IPR033729">
    <property type="entry name" value="SerRS_core"/>
</dbReference>
<keyword evidence="13" id="KW-1185">Reference proteome</keyword>
<keyword evidence="6" id="KW-0030">Aminoacyl-tRNA synthetase</keyword>
<dbReference type="NCBIfam" id="TIGR00414">
    <property type="entry name" value="serS"/>
    <property type="match status" value="1"/>
</dbReference>
<dbReference type="GO" id="GO:0005737">
    <property type="term" value="C:cytoplasm"/>
    <property type="evidence" value="ECO:0007669"/>
    <property type="project" value="UniProtKB-ARBA"/>
</dbReference>
<evidence type="ECO:0000259" key="11">
    <source>
        <dbReference type="PROSITE" id="PS50862"/>
    </source>
</evidence>
<feature type="domain" description="Aminoacyl-transfer RNA synthetases class-II family profile" evidence="11">
    <location>
        <begin position="251"/>
        <end position="484"/>
    </location>
</feature>
<feature type="binding site" evidence="8">
    <location>
        <position position="457"/>
    </location>
    <ligand>
        <name>L-serine</name>
        <dbReference type="ChEBI" id="CHEBI:33384"/>
    </ligand>
</feature>
<dbReference type="Pfam" id="PF00587">
    <property type="entry name" value="tRNA-synt_2b"/>
    <property type="match status" value="1"/>
</dbReference>
<feature type="binding site" evidence="9">
    <location>
        <begin position="325"/>
        <end position="327"/>
    </location>
    <ligand>
        <name>ATP</name>
        <dbReference type="ChEBI" id="CHEBI:30616"/>
    </ligand>
</feature>
<sequence length="500" mass="55080">MSFPHKSCFRLVPAGRQLVTGLGFRLGHGRPAPHLCPRALGASGIADAPASSAGATAGNPPADGPAFKAYIDFKAIRENLEEVRDNCRRRNSGADPDLVVSLYNEFVEVSRECDRARAARNENSKSMKGQMEPSDRQALIEKGQQLKDELGRLEGRLTDIQNTMQREAQKIPNLTHPQTPDTEPVLVKQVGEPRDFKFKIKDHVELGEALDIIDFDAGAQVSGSKFYYLRNEGALLELALVHWTFAKAVSKGFVPVTTPDLVRSSVLEMCGFQPRADNTQVYSIADSPLCLTGTAEVPLAGSYMNRILKSADLPICMVGFGRCFRTEAGAAGMAGKGLYRVHQFSKVELFILCTPQQSEDLLKRLVDFEEELYAELGLHFKILDMPASDLGAPAERKFDMEAWMPGLQRYGELSSASNCTDYQSRRLNIRYRPDADAAASGGKKQKKLPTEFVHTLNATACAVPRLVVAILENFQQEDGTVVIPKPLIPYMGGVDRIMKF</sequence>
<keyword evidence="3" id="KW-0547">Nucleotide-binding</keyword>
<dbReference type="InterPro" id="IPR042103">
    <property type="entry name" value="SerRS_1_N_sf"/>
</dbReference>
<dbReference type="CDD" id="cd00770">
    <property type="entry name" value="SerRS_core"/>
    <property type="match status" value="1"/>
</dbReference>